<gene>
    <name evidence="2" type="ORF">BJ508DRAFT_379543</name>
</gene>
<accession>A0A3N4HR54</accession>
<dbReference type="AlphaFoldDB" id="A0A3N4HR54"/>
<evidence type="ECO:0000313" key="3">
    <source>
        <dbReference type="Proteomes" id="UP000275078"/>
    </source>
</evidence>
<reference evidence="2 3" key="1">
    <citation type="journal article" date="2018" name="Nat. Ecol. Evol.">
        <title>Pezizomycetes genomes reveal the molecular basis of ectomycorrhizal truffle lifestyle.</title>
        <authorList>
            <person name="Murat C."/>
            <person name="Payen T."/>
            <person name="Noel B."/>
            <person name="Kuo A."/>
            <person name="Morin E."/>
            <person name="Chen J."/>
            <person name="Kohler A."/>
            <person name="Krizsan K."/>
            <person name="Balestrini R."/>
            <person name="Da Silva C."/>
            <person name="Montanini B."/>
            <person name="Hainaut M."/>
            <person name="Levati E."/>
            <person name="Barry K.W."/>
            <person name="Belfiori B."/>
            <person name="Cichocki N."/>
            <person name="Clum A."/>
            <person name="Dockter R.B."/>
            <person name="Fauchery L."/>
            <person name="Guy J."/>
            <person name="Iotti M."/>
            <person name="Le Tacon F."/>
            <person name="Lindquist E.A."/>
            <person name="Lipzen A."/>
            <person name="Malagnac F."/>
            <person name="Mello A."/>
            <person name="Molinier V."/>
            <person name="Miyauchi S."/>
            <person name="Poulain J."/>
            <person name="Riccioni C."/>
            <person name="Rubini A."/>
            <person name="Sitrit Y."/>
            <person name="Splivallo R."/>
            <person name="Traeger S."/>
            <person name="Wang M."/>
            <person name="Zifcakova L."/>
            <person name="Wipf D."/>
            <person name="Zambonelli A."/>
            <person name="Paolocci F."/>
            <person name="Nowrousian M."/>
            <person name="Ottonello S."/>
            <person name="Baldrian P."/>
            <person name="Spatafora J.W."/>
            <person name="Henrissat B."/>
            <person name="Nagy L.G."/>
            <person name="Aury J.M."/>
            <person name="Wincker P."/>
            <person name="Grigoriev I.V."/>
            <person name="Bonfante P."/>
            <person name="Martin F.M."/>
        </authorList>
    </citation>
    <scope>NUCLEOTIDE SEQUENCE [LARGE SCALE GENOMIC DNA]</scope>
    <source>
        <strain evidence="2 3">RN42</strain>
    </source>
</reference>
<feature type="region of interest" description="Disordered" evidence="1">
    <location>
        <begin position="594"/>
        <end position="615"/>
    </location>
</feature>
<name>A0A3N4HR54_ASCIM</name>
<evidence type="ECO:0000256" key="1">
    <source>
        <dbReference type="SAM" id="MobiDB-lite"/>
    </source>
</evidence>
<feature type="compositionally biased region" description="Basic and acidic residues" evidence="1">
    <location>
        <begin position="594"/>
        <end position="608"/>
    </location>
</feature>
<dbReference type="EMBL" id="ML119747">
    <property type="protein sequence ID" value="RPA76315.1"/>
    <property type="molecule type" value="Genomic_DNA"/>
</dbReference>
<protein>
    <submittedName>
        <fullName evidence="2">Uncharacterized protein</fullName>
    </submittedName>
</protein>
<sequence>MARPAQLQLMDMTLRRLAAQLTVVFSRTNDAEDATLPEMQRYCMRSFSTILNLFASPKFRSERLELLLLRYISEEGVNQGVVDRLEAAQRRKEDRENDDADGPDFGTSCSQTFALKAAGGASSRPRHFMSNPSLFPSILLNSSHKYLYNGHRQVTRSLLLLAFRPIANDLRLAYNCQPRTQDRTIRTGLILLLSPTNSKPTLSRPRDFVVSNRPSATEIPTLRTRVPDKEHLGNTGLEMELEIQHDGRKSPVDCAASEASTPATVQSNDISEPGALVEDGAGTTEFDLSPYRISPFLSQQVHDKVLRHISSLPRRWIKNPKIIYKVDFDTLNHNKQQRDDFSSWYLKALHYQPERGTQFTPPPFREVLEELVELYIDTVFPFFNNIGHAKLSSQRDPKSTYHLMIEIICERHTTVLRQRWDCGLLRQGQVRLVEIAVRAAMTQVQSILDVVVSRPMSDQDLLLDSTAKIQEMMRVCIRTTESLDLFFASKKFRSERLELLLLRYLKQEDINWTVVRGVEAACKLEEDRIDQVWYSPFAAFILDPSRWFPTRWEESDCVTCALSKERSGEGEYIVPPHQHYVFGKKSRETYIERVGGPEEHSRDSRHDLSPATVPQ</sequence>
<dbReference type="Proteomes" id="UP000275078">
    <property type="component" value="Unassembled WGS sequence"/>
</dbReference>
<organism evidence="2 3">
    <name type="scientific">Ascobolus immersus RN42</name>
    <dbReference type="NCBI Taxonomy" id="1160509"/>
    <lineage>
        <taxon>Eukaryota</taxon>
        <taxon>Fungi</taxon>
        <taxon>Dikarya</taxon>
        <taxon>Ascomycota</taxon>
        <taxon>Pezizomycotina</taxon>
        <taxon>Pezizomycetes</taxon>
        <taxon>Pezizales</taxon>
        <taxon>Ascobolaceae</taxon>
        <taxon>Ascobolus</taxon>
    </lineage>
</organism>
<proteinExistence type="predicted"/>
<evidence type="ECO:0000313" key="2">
    <source>
        <dbReference type="EMBL" id="RPA76315.1"/>
    </source>
</evidence>
<keyword evidence="3" id="KW-1185">Reference proteome</keyword>